<dbReference type="SUPFAM" id="SSF51735">
    <property type="entry name" value="NAD(P)-binding Rossmann-fold domains"/>
    <property type="match status" value="1"/>
</dbReference>
<dbReference type="InterPro" id="IPR015955">
    <property type="entry name" value="Lactate_DH/Glyco_Ohase_4_C"/>
</dbReference>
<dbReference type="PANTHER" id="PTHR23382">
    <property type="entry name" value="MALATE DEHYDROGENASE"/>
    <property type="match status" value="1"/>
</dbReference>
<sequence length="482" mass="54495">MAKFVLAGKADCPYYAKAELLADVLQQKLPDFHIHKICVHPTDWNVWLEDTCVLNGWKHSSSPIVWRELVDRGGKGMLLGGFSDFLEHAQGYYGITSDMTSDLMLKIAAENLQTKELSMQEELQRCNSLTPLDVWISSALNPVSFSLIPQLFTPRLFPNSPSISLHLLDIDGSVEQLQELKIETEDLALPHLHEVIIHSDQTQLFQQAHFIIFLDDPFSKRDSNDERDNKEHGVSRMAERFRCYGQLIEANAQKDVRVLVAGDVFVNLKCSLLIENVPSVDPCNFVAMATQLECEARAQLAQKLAVRTTDITNIIIWGNITGNCHIDLQKAPVFRYEGAVWGPDSFSQPVLEMIYDRKWLETDFVRLVRERRNTISSKTNKATGMSTTDGILAVLKAWNNDTSADEFFSLEVSLKRQFGIPEGLVFSMPVSFRAGQWSPRLDVSVTDELKTKLEACTDELKMERHIAGGVRKERVSDDSLHQ</sequence>
<name>A0A5A9PPB9_9TELE</name>
<reference evidence="4 5" key="1">
    <citation type="journal article" date="2019" name="Mol. Ecol. Resour.">
        <title>Chromosome-level genome assembly of Triplophysa tibetana, a fish adapted to the harsh high-altitude environment of the Tibetan Plateau.</title>
        <authorList>
            <person name="Yang X."/>
            <person name="Liu H."/>
            <person name="Ma Z."/>
            <person name="Zou Y."/>
            <person name="Zou M."/>
            <person name="Mao Y."/>
            <person name="Li X."/>
            <person name="Wang H."/>
            <person name="Chen T."/>
            <person name="Wang W."/>
            <person name="Yang R."/>
        </authorList>
    </citation>
    <scope>NUCLEOTIDE SEQUENCE [LARGE SCALE GENOMIC DNA]</scope>
    <source>
        <strain evidence="4">TTIB1903HZAU</strain>
        <tissue evidence="4">Muscle</tissue>
    </source>
</reference>
<evidence type="ECO:0000256" key="1">
    <source>
        <dbReference type="ARBA" id="ARBA00009613"/>
    </source>
</evidence>
<proteinExistence type="inferred from homology"/>
<dbReference type="SUPFAM" id="SSF56327">
    <property type="entry name" value="LDH C-terminal domain-like"/>
    <property type="match status" value="1"/>
</dbReference>
<dbReference type="FunFam" id="3.40.50.720:FF:000144">
    <property type="entry name" value="Malate dehydrogenase [NADP]"/>
    <property type="match status" value="1"/>
</dbReference>
<dbReference type="Pfam" id="PF02866">
    <property type="entry name" value="Ldh_1_C"/>
    <property type="match status" value="1"/>
</dbReference>
<dbReference type="Gene3D" id="3.90.110.10">
    <property type="entry name" value="Lactate dehydrogenase/glycoside hydrolase, family 4, C-terminal"/>
    <property type="match status" value="1"/>
</dbReference>
<evidence type="ECO:0000313" key="5">
    <source>
        <dbReference type="Proteomes" id="UP000324632"/>
    </source>
</evidence>
<protein>
    <submittedName>
        <fullName evidence="4">Putative malate dehydrogenase 1B</fullName>
    </submittedName>
</protein>
<dbReference type="Gene3D" id="3.40.50.720">
    <property type="entry name" value="NAD(P)-binding Rossmann-like Domain"/>
    <property type="match status" value="1"/>
</dbReference>
<dbReference type="Proteomes" id="UP000324632">
    <property type="component" value="Chromosome 4"/>
</dbReference>
<organism evidence="4 5">
    <name type="scientific">Triplophysa tibetana</name>
    <dbReference type="NCBI Taxonomy" id="1572043"/>
    <lineage>
        <taxon>Eukaryota</taxon>
        <taxon>Metazoa</taxon>
        <taxon>Chordata</taxon>
        <taxon>Craniata</taxon>
        <taxon>Vertebrata</taxon>
        <taxon>Euteleostomi</taxon>
        <taxon>Actinopterygii</taxon>
        <taxon>Neopterygii</taxon>
        <taxon>Teleostei</taxon>
        <taxon>Ostariophysi</taxon>
        <taxon>Cypriniformes</taxon>
        <taxon>Nemacheilidae</taxon>
        <taxon>Triplophysa</taxon>
    </lineage>
</organism>
<gene>
    <name evidence="4" type="ORF">E1301_Tti011992</name>
</gene>
<dbReference type="InterPro" id="IPR022383">
    <property type="entry name" value="Lactate/malate_DH_C"/>
</dbReference>
<dbReference type="AlphaFoldDB" id="A0A5A9PPB9"/>
<evidence type="ECO:0000256" key="2">
    <source>
        <dbReference type="ARBA" id="ARBA00023002"/>
    </source>
</evidence>
<dbReference type="InterPro" id="IPR010945">
    <property type="entry name" value="Malate_DH_type2"/>
</dbReference>
<dbReference type="GO" id="GO:0016615">
    <property type="term" value="F:malate dehydrogenase activity"/>
    <property type="evidence" value="ECO:0007669"/>
    <property type="project" value="InterPro"/>
</dbReference>
<comment type="similarity">
    <text evidence="1">Belongs to the LDH/MDH superfamily. MDH type 2 family.</text>
</comment>
<comment type="caution">
    <text evidence="4">The sequence shown here is derived from an EMBL/GenBank/DDBJ whole genome shotgun (WGS) entry which is preliminary data.</text>
</comment>
<accession>A0A5A9PPB9</accession>
<keyword evidence="2" id="KW-0560">Oxidoreductase</keyword>
<evidence type="ECO:0000313" key="4">
    <source>
        <dbReference type="EMBL" id="KAA0722617.1"/>
    </source>
</evidence>
<dbReference type="GO" id="GO:0016616">
    <property type="term" value="F:oxidoreductase activity, acting on the CH-OH group of donors, NAD or NADP as acceptor"/>
    <property type="evidence" value="ECO:0007669"/>
    <property type="project" value="InterPro"/>
</dbReference>
<keyword evidence="5" id="KW-1185">Reference proteome</keyword>
<dbReference type="EMBL" id="SOYY01000004">
    <property type="protein sequence ID" value="KAA0722617.1"/>
    <property type="molecule type" value="Genomic_DNA"/>
</dbReference>
<dbReference type="GO" id="GO:0006108">
    <property type="term" value="P:malate metabolic process"/>
    <property type="evidence" value="ECO:0007669"/>
    <property type="project" value="InterPro"/>
</dbReference>
<evidence type="ECO:0000259" key="3">
    <source>
        <dbReference type="Pfam" id="PF02866"/>
    </source>
</evidence>
<dbReference type="InterPro" id="IPR036291">
    <property type="entry name" value="NAD(P)-bd_dom_sf"/>
</dbReference>
<feature type="domain" description="Lactate/malate dehydrogenase C-terminal" evidence="3">
    <location>
        <begin position="296"/>
        <end position="463"/>
    </location>
</feature>